<dbReference type="EMBL" id="JAAGVB010000042">
    <property type="protein sequence ID" value="NEW35301.1"/>
    <property type="molecule type" value="Genomic_DNA"/>
</dbReference>
<dbReference type="Proteomes" id="UP000471166">
    <property type="component" value="Unassembled WGS sequence"/>
</dbReference>
<dbReference type="RefSeq" id="WP_014348671.1">
    <property type="nucleotide sequence ID" value="NZ_AP026975.1"/>
</dbReference>
<comment type="caution">
    <text evidence="1">The sequence shown here is derived from an EMBL/GenBank/DDBJ whole genome shotgun (WGS) entry which is preliminary data.</text>
</comment>
<name>A0A6P1CRX8_9NOCA</name>
<gene>
    <name evidence="1" type="ORF">GV791_22435</name>
</gene>
<sequence length="108" mass="12019">MTHEVLRGVAWPYPDGQFPQHLGIVVHRTVLEGEEPARLVTHWDDGDWTMADGVNDPNGNAALVCVEHMVAMDDTLAPLATMPPGTQAWRWKSSDPWTIEPHEIEAQA</sequence>
<dbReference type="OMA" id="HDEENDW"/>
<proteinExistence type="predicted"/>
<evidence type="ECO:0000313" key="2">
    <source>
        <dbReference type="Proteomes" id="UP000471166"/>
    </source>
</evidence>
<evidence type="ECO:0000313" key="1">
    <source>
        <dbReference type="EMBL" id="NEW35301.1"/>
    </source>
</evidence>
<reference evidence="1 2" key="1">
    <citation type="submission" date="2020-01" db="EMBL/GenBank/DDBJ databases">
        <title>Genetics and antimicrobial susceptibilities of Nocardia species isolated from the soil; a comparison with species isolated from humans.</title>
        <authorList>
            <person name="Carrasco G."/>
            <person name="Monzon S."/>
            <person name="Sansegundo M."/>
            <person name="Garcia E."/>
            <person name="Garrido N."/>
            <person name="Medina M.J."/>
            <person name="Villalon P."/>
            <person name="Ramirez-Arocha A.C."/>
            <person name="Jimenez P."/>
            <person name="Cuesta I."/>
            <person name="Valdezate S."/>
        </authorList>
    </citation>
    <scope>NUCLEOTIDE SEQUENCE [LARGE SCALE GENOMIC DNA]</scope>
    <source>
        <strain evidence="1 2">CNM20110626</strain>
    </source>
</reference>
<dbReference type="AlphaFoldDB" id="A0A6P1CRX8"/>
<accession>A0A6P1CRX8</accession>
<protein>
    <submittedName>
        <fullName evidence="1">Uncharacterized protein</fullName>
    </submittedName>
</protein>
<organism evidence="1 2">
    <name type="scientific">Nocardia cyriacigeorgica</name>
    <dbReference type="NCBI Taxonomy" id="135487"/>
    <lineage>
        <taxon>Bacteria</taxon>
        <taxon>Bacillati</taxon>
        <taxon>Actinomycetota</taxon>
        <taxon>Actinomycetes</taxon>
        <taxon>Mycobacteriales</taxon>
        <taxon>Nocardiaceae</taxon>
        <taxon>Nocardia</taxon>
    </lineage>
</organism>